<sequence length="474" mass="49872">MKAHPHGHAAMHRDVECPALPTAGPRRRPHWLSAKRVRTYAIAALVCYAAFGGIYLARWLSGGLGSPLPPALDFVPAWSAAHLAVHGHALDAWRFAALHPVELQAAPSMRGMRGVLLWLYPPQTLLLVAPLGWLPYPVAALAWVVGTGALFVATVRAIVPRRLSTLCALAFPGTFLVALVGQNSLLTAALAGFGLVALRRRPALAGCCFGLLVIKPQLAPLFPLALLCASQWRALSAWAATVALVAALSTFAFGFGAWAAFAHGAASALQTIGAGQATLARIPTFFAMATFAGLPLFAARLLQAAAIAFAAGAVIYAWRGACAHALRSAALVCASLLVSPYLYDYDLAWYAIVIAWAVRHAHAQGWRPLEREGLAALALMPLAGLVAVEPLGFQFLPLVTAGALAAIVVRIARERHGAPCLADDEAAADAIDSIRFMTARGAPDAAPRRARAAAWPLAGRRRRGVQGEASCGIK</sequence>
<dbReference type="RefSeq" id="WP_004523381.1">
    <property type="nucleotide sequence ID" value="NZ_CM000833.1"/>
</dbReference>
<comment type="similarity">
    <text evidence="7">Belongs to the glycosyltransferase 87 family.</text>
</comment>
<evidence type="ECO:0000256" key="3">
    <source>
        <dbReference type="ARBA" id="ARBA00022679"/>
    </source>
</evidence>
<dbReference type="InterPro" id="IPR018584">
    <property type="entry name" value="GT87"/>
</dbReference>
<evidence type="ECO:0000313" key="10">
    <source>
        <dbReference type="Proteomes" id="UP000001812"/>
    </source>
</evidence>
<dbReference type="Pfam" id="PF09594">
    <property type="entry name" value="GT87"/>
    <property type="match status" value="1"/>
</dbReference>
<dbReference type="AlphaFoldDB" id="A0A0E1VVV1"/>
<organism evidence="9 10">
    <name type="scientific">Burkholderia pseudomallei 1710a</name>
    <dbReference type="NCBI Taxonomy" id="320371"/>
    <lineage>
        <taxon>Bacteria</taxon>
        <taxon>Pseudomonadati</taxon>
        <taxon>Pseudomonadota</taxon>
        <taxon>Betaproteobacteria</taxon>
        <taxon>Burkholderiales</taxon>
        <taxon>Burkholderiaceae</taxon>
        <taxon>Burkholderia</taxon>
        <taxon>pseudomallei group</taxon>
    </lineage>
</organism>
<comment type="subcellular location">
    <subcellularLocation>
        <location evidence="1">Cell membrane</location>
        <topology evidence="1">Multi-pass membrane protein</topology>
    </subcellularLocation>
</comment>
<feature type="transmembrane region" description="Helical" evidence="8">
    <location>
        <begin position="238"/>
        <end position="261"/>
    </location>
</feature>
<feature type="transmembrane region" description="Helical" evidence="8">
    <location>
        <begin position="391"/>
        <end position="409"/>
    </location>
</feature>
<name>A0A0E1VVV1_BURPE</name>
<keyword evidence="5 8" id="KW-1133">Transmembrane helix</keyword>
<gene>
    <name evidence="9" type="ORF">BURPS1710A_A2246</name>
</gene>
<keyword evidence="4 8" id="KW-0812">Transmembrane</keyword>
<feature type="transmembrane region" description="Helical" evidence="8">
    <location>
        <begin position="325"/>
        <end position="343"/>
    </location>
</feature>
<evidence type="ECO:0000313" key="9">
    <source>
        <dbReference type="EMBL" id="EET04131.1"/>
    </source>
</evidence>
<dbReference type="EMBL" id="CM000833">
    <property type="protein sequence ID" value="EET04131.1"/>
    <property type="molecule type" value="Genomic_DNA"/>
</dbReference>
<dbReference type="Proteomes" id="UP000001812">
    <property type="component" value="Chromosome II"/>
</dbReference>
<evidence type="ECO:0000256" key="1">
    <source>
        <dbReference type="ARBA" id="ARBA00004651"/>
    </source>
</evidence>
<feature type="transmembrane region" description="Helical" evidence="8">
    <location>
        <begin position="166"/>
        <end position="197"/>
    </location>
</feature>
<evidence type="ECO:0000256" key="8">
    <source>
        <dbReference type="SAM" id="Phobius"/>
    </source>
</evidence>
<feature type="transmembrane region" description="Helical" evidence="8">
    <location>
        <begin position="297"/>
        <end position="318"/>
    </location>
</feature>
<accession>A0A0E1VVV1</accession>
<proteinExistence type="inferred from homology"/>
<keyword evidence="2" id="KW-1003">Cell membrane</keyword>
<evidence type="ECO:0000256" key="2">
    <source>
        <dbReference type="ARBA" id="ARBA00022475"/>
    </source>
</evidence>
<evidence type="ECO:0000256" key="7">
    <source>
        <dbReference type="ARBA" id="ARBA00024033"/>
    </source>
</evidence>
<protein>
    <submittedName>
        <fullName evidence="9">Putative membrane protein</fullName>
    </submittedName>
</protein>
<feature type="transmembrane region" description="Helical" evidence="8">
    <location>
        <begin position="140"/>
        <end position="159"/>
    </location>
</feature>
<dbReference type="GO" id="GO:0005886">
    <property type="term" value="C:plasma membrane"/>
    <property type="evidence" value="ECO:0007669"/>
    <property type="project" value="UniProtKB-SubCell"/>
</dbReference>
<dbReference type="GO" id="GO:0016758">
    <property type="term" value="F:hexosyltransferase activity"/>
    <property type="evidence" value="ECO:0007669"/>
    <property type="project" value="InterPro"/>
</dbReference>
<reference evidence="10" key="1">
    <citation type="submission" date="2007-08" db="EMBL/GenBank/DDBJ databases">
        <title>Annotation of Burkholderia pseudomallei 1710a.</title>
        <authorList>
            <person name="Harkins D.M."/>
            <person name="DeShazer D."/>
            <person name="Woods D.E."/>
            <person name="Brinkac L.M."/>
            <person name="Brown K.A."/>
            <person name="Hung G.C."/>
            <person name="Tuanyok A."/>
            <person name="Zhang B."/>
            <person name="Nierman W.C."/>
        </authorList>
    </citation>
    <scope>NUCLEOTIDE SEQUENCE [LARGE SCALE GENOMIC DNA]</scope>
    <source>
        <strain evidence="10">1710a</strain>
    </source>
</reference>
<evidence type="ECO:0000256" key="4">
    <source>
        <dbReference type="ARBA" id="ARBA00022692"/>
    </source>
</evidence>
<evidence type="ECO:0000256" key="6">
    <source>
        <dbReference type="ARBA" id="ARBA00023136"/>
    </source>
</evidence>
<keyword evidence="6 8" id="KW-0472">Membrane</keyword>
<keyword evidence="3" id="KW-0808">Transferase</keyword>
<evidence type="ECO:0000256" key="5">
    <source>
        <dbReference type="ARBA" id="ARBA00022989"/>
    </source>
</evidence>
<dbReference type="HOGENOM" id="CLU_037296_1_0_4"/>
<feature type="transmembrane region" description="Helical" evidence="8">
    <location>
        <begin position="37"/>
        <end position="57"/>
    </location>
</feature>
<feature type="transmembrane region" description="Helical" evidence="8">
    <location>
        <begin position="203"/>
        <end position="226"/>
    </location>
</feature>
<reference evidence="9 10" key="2">
    <citation type="submission" date="2009-05" db="EMBL/GenBank/DDBJ databases">
        <authorList>
            <person name="Harkins D.M."/>
            <person name="DeShazer D."/>
            <person name="Woods D.E."/>
            <person name="Brinkac L.M."/>
            <person name="Brown K.A."/>
            <person name="Hung G.C."/>
            <person name="Tuanyok A."/>
            <person name="Zhang B."/>
            <person name="Nierman W.C."/>
        </authorList>
    </citation>
    <scope>NUCLEOTIDE SEQUENCE [LARGE SCALE GENOMIC DNA]</scope>
    <source>
        <strain evidence="9 10">1710a</strain>
    </source>
</reference>